<feature type="transmembrane region" description="Helical" evidence="13">
    <location>
        <begin position="381"/>
        <end position="403"/>
    </location>
</feature>
<dbReference type="NCBIfam" id="TIGR00797">
    <property type="entry name" value="matE"/>
    <property type="match status" value="1"/>
</dbReference>
<dbReference type="PIRSF" id="PIRSF006603">
    <property type="entry name" value="DinF"/>
    <property type="match status" value="1"/>
</dbReference>
<evidence type="ECO:0000256" key="8">
    <source>
        <dbReference type="ARBA" id="ARBA00022692"/>
    </source>
</evidence>
<keyword evidence="8 13" id="KW-0812">Transmembrane</keyword>
<evidence type="ECO:0000256" key="11">
    <source>
        <dbReference type="ARBA" id="ARBA00023136"/>
    </source>
</evidence>
<comment type="similarity">
    <text evidence="3">Belongs to the multi antimicrobial extrusion (MATE) (TC 2.A.66.1) family.</text>
</comment>
<feature type="transmembrane region" description="Helical" evidence="13">
    <location>
        <begin position="164"/>
        <end position="185"/>
    </location>
</feature>
<dbReference type="GO" id="GO:0005886">
    <property type="term" value="C:plasma membrane"/>
    <property type="evidence" value="ECO:0007669"/>
    <property type="project" value="UniProtKB-SubCell"/>
</dbReference>
<dbReference type="PANTHER" id="PTHR43298:SF2">
    <property type="entry name" value="FMN_FAD EXPORTER YEEO-RELATED"/>
    <property type="match status" value="1"/>
</dbReference>
<feature type="transmembrane region" description="Helical" evidence="13">
    <location>
        <begin position="133"/>
        <end position="152"/>
    </location>
</feature>
<dbReference type="GO" id="GO:0015297">
    <property type="term" value="F:antiporter activity"/>
    <property type="evidence" value="ECO:0007669"/>
    <property type="project" value="UniProtKB-KW"/>
</dbReference>
<evidence type="ECO:0000256" key="7">
    <source>
        <dbReference type="ARBA" id="ARBA00022475"/>
    </source>
</evidence>
<keyword evidence="6" id="KW-0050">Antiport</keyword>
<feature type="transmembrane region" description="Helical" evidence="13">
    <location>
        <begin position="191"/>
        <end position="209"/>
    </location>
</feature>
<protein>
    <recommendedName>
        <fullName evidence="4">Probable multidrug resistance protein NorM</fullName>
    </recommendedName>
    <alternativeName>
        <fullName evidence="12">Multidrug-efflux transporter</fullName>
    </alternativeName>
</protein>
<accession>B2TNJ4</accession>
<dbReference type="InterPro" id="IPR048279">
    <property type="entry name" value="MdtK-like"/>
</dbReference>
<feature type="transmembrane region" description="Helical" evidence="13">
    <location>
        <begin position="278"/>
        <end position="295"/>
    </location>
</feature>
<dbReference type="InterPro" id="IPR002528">
    <property type="entry name" value="MATE_fam"/>
</dbReference>
<keyword evidence="10" id="KW-0406">Ion transport</keyword>
<dbReference type="InterPro" id="IPR050222">
    <property type="entry name" value="MATE_MdtK"/>
</dbReference>
<evidence type="ECO:0000256" key="6">
    <source>
        <dbReference type="ARBA" id="ARBA00022449"/>
    </source>
</evidence>
<dbReference type="PATRIC" id="fig|935198.13.peg.2568"/>
<evidence type="ECO:0000256" key="4">
    <source>
        <dbReference type="ARBA" id="ARBA00020268"/>
    </source>
</evidence>
<organism evidence="14">
    <name type="scientific">Clostridium botulinum (strain Eklund 17B / Type B)</name>
    <dbReference type="NCBI Taxonomy" id="935198"/>
    <lineage>
        <taxon>Bacteria</taxon>
        <taxon>Bacillati</taxon>
        <taxon>Bacillota</taxon>
        <taxon>Clostridia</taxon>
        <taxon>Eubacteriales</taxon>
        <taxon>Clostridiaceae</taxon>
        <taxon>Clostridium</taxon>
    </lineage>
</organism>
<dbReference type="EMBL" id="CP001056">
    <property type="protein sequence ID" value="ACD23595.1"/>
    <property type="molecule type" value="Genomic_DNA"/>
</dbReference>
<sequence>MKKVDLTEGKVAKVILTLAIPIMGSSLLQFAYNLIDMIWVGGLGSNAVASIGSSSFFIGLGYSINALVVIGAGIKVSHAIGEKDEKSIKGYINSGILINLILGIIYALILVFLGKHFIGFLHLNNSDVESKAYWYLAISAPMMFFTFFNIFYTRILNSFGNNKSALKINALGIVINLILDPILIYVFKLGVIGAAVATLVSNFVMFIVFKINGRDIFKFDFNIGIEKEKVLEIIRLGFPMSFQRILFTLVNIVLARIIAIFGSDAIAAQKIGLQIESITFMVIGGLNGAIASFAGQNYGAKKFNRIIKGYRSSLKIGIIYSILTAIAFAFMPSVLVKIFIRDESTILIASGYLQIIAVSQIFSTIEMVSNGLFTGIGKPKIPAYISIGFTILRIPMALVLTKFMGVNGIWWSIALSSIFKGVISYILYILQVRKEYRYVGKF</sequence>
<keyword evidence="5" id="KW-0813">Transport</keyword>
<feature type="transmembrane region" description="Helical" evidence="13">
    <location>
        <begin position="409"/>
        <end position="430"/>
    </location>
</feature>
<dbReference type="AlphaFoldDB" id="B2TNJ4"/>
<comment type="function">
    <text evidence="1">Multidrug efflux pump.</text>
</comment>
<evidence type="ECO:0000256" key="3">
    <source>
        <dbReference type="ARBA" id="ARBA00010199"/>
    </source>
</evidence>
<feature type="transmembrane region" description="Helical" evidence="13">
    <location>
        <begin position="245"/>
        <end position="266"/>
    </location>
</feature>
<evidence type="ECO:0000256" key="12">
    <source>
        <dbReference type="ARBA" id="ARBA00031636"/>
    </source>
</evidence>
<feature type="transmembrane region" description="Helical" evidence="13">
    <location>
        <begin position="346"/>
        <end position="369"/>
    </location>
</feature>
<gene>
    <name evidence="14" type="ordered locus">CLL_A2613</name>
</gene>
<dbReference type="PANTHER" id="PTHR43298">
    <property type="entry name" value="MULTIDRUG RESISTANCE PROTEIN NORM-RELATED"/>
    <property type="match status" value="1"/>
</dbReference>
<evidence type="ECO:0000256" key="5">
    <source>
        <dbReference type="ARBA" id="ARBA00022448"/>
    </source>
</evidence>
<evidence type="ECO:0000313" key="14">
    <source>
        <dbReference type="EMBL" id="ACD23595.1"/>
    </source>
</evidence>
<evidence type="ECO:0000256" key="13">
    <source>
        <dbReference type="SAM" id="Phobius"/>
    </source>
</evidence>
<evidence type="ECO:0000256" key="9">
    <source>
        <dbReference type="ARBA" id="ARBA00022989"/>
    </source>
</evidence>
<name>B2TNJ4_CLOBB</name>
<dbReference type="CDD" id="cd13140">
    <property type="entry name" value="MATE_like_1"/>
    <property type="match status" value="1"/>
</dbReference>
<feature type="transmembrane region" description="Helical" evidence="13">
    <location>
        <begin position="91"/>
        <end position="113"/>
    </location>
</feature>
<dbReference type="GO" id="GO:0042910">
    <property type="term" value="F:xenobiotic transmembrane transporter activity"/>
    <property type="evidence" value="ECO:0007669"/>
    <property type="project" value="InterPro"/>
</dbReference>
<accession>U4PIA7</accession>
<feature type="transmembrane region" description="Helical" evidence="13">
    <location>
        <begin position="12"/>
        <end position="35"/>
    </location>
</feature>
<dbReference type="KEGG" id="cbk:CLL_A2613"/>
<feature type="transmembrane region" description="Helical" evidence="13">
    <location>
        <begin position="47"/>
        <end position="70"/>
    </location>
</feature>
<keyword evidence="9 13" id="KW-1133">Transmembrane helix</keyword>
<evidence type="ECO:0000256" key="1">
    <source>
        <dbReference type="ARBA" id="ARBA00003408"/>
    </source>
</evidence>
<dbReference type="Pfam" id="PF01554">
    <property type="entry name" value="MatE"/>
    <property type="match status" value="2"/>
</dbReference>
<keyword evidence="7" id="KW-1003">Cell membrane</keyword>
<evidence type="ECO:0000256" key="2">
    <source>
        <dbReference type="ARBA" id="ARBA00004651"/>
    </source>
</evidence>
<feature type="transmembrane region" description="Helical" evidence="13">
    <location>
        <begin position="316"/>
        <end position="340"/>
    </location>
</feature>
<dbReference type="GO" id="GO:0006811">
    <property type="term" value="P:monoatomic ion transport"/>
    <property type="evidence" value="ECO:0007669"/>
    <property type="project" value="UniProtKB-KW"/>
</dbReference>
<keyword evidence="11 13" id="KW-0472">Membrane</keyword>
<proteinExistence type="inferred from homology"/>
<comment type="subcellular location">
    <subcellularLocation>
        <location evidence="2">Cell membrane</location>
        <topology evidence="2">Multi-pass membrane protein</topology>
    </subcellularLocation>
</comment>
<evidence type="ECO:0000256" key="10">
    <source>
        <dbReference type="ARBA" id="ARBA00023065"/>
    </source>
</evidence>
<dbReference type="HOGENOM" id="CLU_012893_5_0_9"/>
<reference evidence="14" key="2">
    <citation type="submission" date="2009-08" db="EMBL/GenBank/DDBJ databases">
        <authorList>
            <person name="Shrivastava S."/>
            <person name="Brinkac L.M."/>
            <person name="Dodson R.J."/>
            <person name="Harkins D.M."/>
            <person name="Durkin A.S."/>
            <person name="Sutton G."/>
        </authorList>
    </citation>
    <scope>NUCLEOTIDE SEQUENCE</scope>
    <source>
        <strain evidence="14">Eklund 17B</strain>
    </source>
</reference>
<reference evidence="14" key="1">
    <citation type="submission" date="2009-06" db="EMBL/GenBank/DDBJ databases">
        <authorList>
            <consortium name="US DOE Joint Genome Institute (JGI-PGF)"/>
            <person name="Lucas S."/>
            <person name="Copeland A."/>
            <person name="Lapidus A."/>
            <person name="Glavina del Rio T."/>
            <person name="Dalin E."/>
            <person name="Tice H."/>
            <person name="Bruce D."/>
            <person name="Goodwin L."/>
            <person name="Pitluck S."/>
            <person name="Kyrpides N."/>
            <person name="Mavromatis K."/>
            <person name="Ivanova N."/>
            <person name="Saunders E."/>
            <person name="Brettin T."/>
            <person name="Detter J.C."/>
            <person name="Han C."/>
            <person name="Larimer F."/>
            <person name="Land M."/>
            <person name="Hauser L."/>
            <person name="Markowitz V."/>
            <person name="Cheng J.-F."/>
            <person name="Hugenholtz P."/>
            <person name="Woyke T."/>
            <person name="Wu D."/>
            <person name="Gronow S."/>
            <person name="Klenk H.-P."/>
            <person name="Eisen J.A."/>
        </authorList>
    </citation>
    <scope>NUCLEOTIDE SEQUENCE</scope>
    <source>
        <strain evidence="14">Eklund 17B</strain>
    </source>
</reference>